<dbReference type="PANTHER" id="PTHR43236">
    <property type="entry name" value="ANTITOXIN HIGA1"/>
    <property type="match status" value="1"/>
</dbReference>
<organism evidence="2 3">
    <name type="scientific">Sporocytophaga myxococcoides</name>
    <dbReference type="NCBI Taxonomy" id="153721"/>
    <lineage>
        <taxon>Bacteria</taxon>
        <taxon>Pseudomonadati</taxon>
        <taxon>Bacteroidota</taxon>
        <taxon>Cytophagia</taxon>
        <taxon>Cytophagales</taxon>
        <taxon>Cytophagaceae</taxon>
        <taxon>Sporocytophaga</taxon>
    </lineage>
</organism>
<sequence>MGVRPSSHFAPPVNAPLGPIERFAEHCAELERSRLNLGSHQPIFKLRSALEESGLHVFMAKLDSKLAGMYVFAPSFGYCILVNRSHRRERRRWTIAHEYGHYLFDRDKPGIDLIKAPTRKSESEKFADSFAAALLMPATGVQQRFYEEYERCGDFVVSNLLRMAEYYGVSLPAMALRLEAMDLIGKGSWEFLKRSGANLSALKEMAGMQSLEEEDSVDLYPERYKLLAVQAFVEDKISEGQLARLLRCTRLEAREIVEETSCISDEGNNSFVPVSLSRSLLRSRESEM</sequence>
<dbReference type="PANTHER" id="PTHR43236:SF2">
    <property type="entry name" value="BLL0069 PROTEIN"/>
    <property type="match status" value="1"/>
</dbReference>
<dbReference type="AlphaFoldDB" id="A0A098LP27"/>
<gene>
    <name evidence="2" type="ORF">MYP_5045</name>
</gene>
<proteinExistence type="predicted"/>
<dbReference type="InterPro" id="IPR010359">
    <property type="entry name" value="IrrE_HExxH"/>
</dbReference>
<feature type="domain" description="IrrE N-terminal-like" evidence="1">
    <location>
        <begin position="51"/>
        <end position="178"/>
    </location>
</feature>
<accession>A0A098LP27</accession>
<comment type="caution">
    <text evidence="2">The sequence shown here is derived from an EMBL/GenBank/DDBJ whole genome shotgun (WGS) entry which is preliminary data.</text>
</comment>
<keyword evidence="3" id="KW-1185">Reference proteome</keyword>
<dbReference type="Pfam" id="PF06114">
    <property type="entry name" value="Peptidase_M78"/>
    <property type="match status" value="1"/>
</dbReference>
<dbReference type="Proteomes" id="UP000030185">
    <property type="component" value="Unassembled WGS sequence"/>
</dbReference>
<evidence type="ECO:0000313" key="3">
    <source>
        <dbReference type="Proteomes" id="UP000030185"/>
    </source>
</evidence>
<evidence type="ECO:0000313" key="2">
    <source>
        <dbReference type="EMBL" id="GAL87813.1"/>
    </source>
</evidence>
<dbReference type="eggNOG" id="COG2856">
    <property type="taxonomic scope" value="Bacteria"/>
</dbReference>
<name>A0A098LP27_9BACT</name>
<dbReference type="InterPro" id="IPR052345">
    <property type="entry name" value="Rad_response_metalloprotease"/>
</dbReference>
<dbReference type="Gene3D" id="1.10.10.2910">
    <property type="match status" value="1"/>
</dbReference>
<protein>
    <submittedName>
        <fullName evidence="2">Transcriptional regulator</fullName>
    </submittedName>
</protein>
<dbReference type="EMBL" id="BBLT01000033">
    <property type="protein sequence ID" value="GAL87813.1"/>
    <property type="molecule type" value="Genomic_DNA"/>
</dbReference>
<evidence type="ECO:0000259" key="1">
    <source>
        <dbReference type="Pfam" id="PF06114"/>
    </source>
</evidence>
<reference evidence="2 3" key="1">
    <citation type="submission" date="2014-09" db="EMBL/GenBank/DDBJ databases">
        <title>Sporocytophaga myxococcoides PG-01 genome sequencing.</title>
        <authorList>
            <person name="Liu L."/>
            <person name="Gao P.J."/>
            <person name="Chen G.J."/>
            <person name="Wang L.S."/>
        </authorList>
    </citation>
    <scope>NUCLEOTIDE SEQUENCE [LARGE SCALE GENOMIC DNA]</scope>
    <source>
        <strain evidence="2 3">PG-01</strain>
    </source>
</reference>
<dbReference type="STRING" id="153721.MYP_5045"/>